<dbReference type="Proteomes" id="UP000235598">
    <property type="component" value="Unassembled WGS sequence"/>
</dbReference>
<reference evidence="1 2" key="1">
    <citation type="submission" date="2017-09" db="EMBL/GenBank/DDBJ databases">
        <title>Bacterial strain isolated from the female urinary microbiota.</title>
        <authorList>
            <person name="Thomas-White K."/>
            <person name="Kumar N."/>
            <person name="Forster S."/>
            <person name="Putonti C."/>
            <person name="Lawley T."/>
            <person name="Wolfe A.J."/>
        </authorList>
    </citation>
    <scope>NUCLEOTIDE SEQUENCE [LARGE SCALE GENOMIC DNA]</scope>
    <source>
        <strain evidence="1 2">UMB1301</strain>
    </source>
</reference>
<dbReference type="GO" id="GO:0005829">
    <property type="term" value="C:cytosol"/>
    <property type="evidence" value="ECO:0007669"/>
    <property type="project" value="TreeGrafter"/>
</dbReference>
<comment type="caution">
    <text evidence="1">The sequence shown here is derived from an EMBL/GenBank/DDBJ whole genome shotgun (WGS) entry which is preliminary data.</text>
</comment>
<dbReference type="RefSeq" id="WP_102237966.1">
    <property type="nucleotide sequence ID" value="NZ_PNHK01000001.1"/>
</dbReference>
<accession>A0A2N6VQC9</accession>
<organism evidence="1 2">
    <name type="scientific">Brevibacterium paucivorans</name>
    <dbReference type="NCBI Taxonomy" id="170994"/>
    <lineage>
        <taxon>Bacteria</taxon>
        <taxon>Bacillati</taxon>
        <taxon>Actinomycetota</taxon>
        <taxon>Actinomycetes</taxon>
        <taxon>Micrococcales</taxon>
        <taxon>Brevibacteriaceae</taxon>
        <taxon>Brevibacterium</taxon>
    </lineage>
</organism>
<sequence length="235" mass="26161">MIILLPPSESKTPHDHGDPLSLDQLCYPELTQDRAHMCDILMEISSRERGWEELGVSQRLAPEVERNTEVFTTSAGPAINTYTGVLFTALDAATVAHEDRLDTVFISSALFGVVNARDHIPAYRYSMTPKLSTWWKKRLSPVLDDAWAAEVVVDCRSGAYRRAWPGTNTLPVQVVTETNGVRKTVSHNAKHTRGLVARHLLNRDGDMPTTPEDVVSALKEAFTVEFEHAQITIVV</sequence>
<name>A0A2N6VQC9_9MICO</name>
<dbReference type="PANTHER" id="PTHR30283">
    <property type="entry name" value="PEROXIDE STRESS RESPONSE PROTEIN YAAA"/>
    <property type="match status" value="1"/>
</dbReference>
<dbReference type="GO" id="GO:0033194">
    <property type="term" value="P:response to hydroperoxide"/>
    <property type="evidence" value="ECO:0007669"/>
    <property type="project" value="TreeGrafter"/>
</dbReference>
<proteinExistence type="predicted"/>
<protein>
    <submittedName>
        <fullName evidence="1">Peroxide stress protein YaaA</fullName>
    </submittedName>
</protein>
<evidence type="ECO:0000313" key="1">
    <source>
        <dbReference type="EMBL" id="PMD06317.1"/>
    </source>
</evidence>
<dbReference type="Pfam" id="PF03883">
    <property type="entry name" value="H2O2_YaaD"/>
    <property type="match status" value="1"/>
</dbReference>
<dbReference type="OrthoDB" id="3210767at2"/>
<dbReference type="EMBL" id="PNHK01000001">
    <property type="protein sequence ID" value="PMD06317.1"/>
    <property type="molecule type" value="Genomic_DNA"/>
</dbReference>
<dbReference type="PANTHER" id="PTHR30283:SF4">
    <property type="entry name" value="PEROXIDE STRESS RESISTANCE PROTEIN YAAA"/>
    <property type="match status" value="1"/>
</dbReference>
<dbReference type="InterPro" id="IPR005583">
    <property type="entry name" value="YaaA"/>
</dbReference>
<evidence type="ECO:0000313" key="2">
    <source>
        <dbReference type="Proteomes" id="UP000235598"/>
    </source>
</evidence>
<dbReference type="AlphaFoldDB" id="A0A2N6VQC9"/>
<gene>
    <name evidence="1" type="ORF">CJ199_02800</name>
</gene>